<reference evidence="3 4" key="1">
    <citation type="submission" date="2016-11" db="EMBL/GenBank/DDBJ databases">
        <title>Study of marine rhodopsin-containing bacteria.</title>
        <authorList>
            <person name="Yoshizawa S."/>
            <person name="Kumagai Y."/>
            <person name="Kogure K."/>
        </authorList>
    </citation>
    <scope>NUCLEOTIDE SEQUENCE [LARGE SCALE GENOMIC DNA]</scope>
    <source>
        <strain evidence="3 4">SG-29</strain>
    </source>
</reference>
<dbReference type="Proteomes" id="UP000216446">
    <property type="component" value="Unassembled WGS sequence"/>
</dbReference>
<evidence type="ECO:0000313" key="3">
    <source>
        <dbReference type="EMBL" id="OZC03210.1"/>
    </source>
</evidence>
<sequence length="265" mass="27317">MRQTPMRLLTLAFLFASGAAAAQSPGYLAIETSTPEALVVADGVVLGAASEGPFALAAQTYAVALVEAGVGWDARRADASAAVASGETLTLALDLPVRTRIESLPLHAEVLLVHPDGTQEALGVTPLVLDRPEPLRGRLVASLDGYADASVAAPEAGGKVALVLRPDGATEADLVAYALPTQRRNTARTALDIGFGVAAIAAGAVAVHYKFQADAADDQYRGTTSMLRGNDDLRDDAIRYDTISGVALGVSTASLGILAIRFAIR</sequence>
<accession>A0A259TZT9</accession>
<keyword evidence="1" id="KW-0812">Transmembrane</keyword>
<proteinExistence type="predicted"/>
<dbReference type="EMBL" id="MQWB01000001">
    <property type="protein sequence ID" value="OZC03210.1"/>
    <property type="molecule type" value="Genomic_DNA"/>
</dbReference>
<keyword evidence="4" id="KW-1185">Reference proteome</keyword>
<feature type="chain" id="PRO_5012717543" description="PEGA domain-containing protein" evidence="2">
    <location>
        <begin position="23"/>
        <end position="265"/>
    </location>
</feature>
<feature type="signal peptide" evidence="2">
    <location>
        <begin position="1"/>
        <end position="22"/>
    </location>
</feature>
<dbReference type="OrthoDB" id="9826373at2"/>
<keyword evidence="2" id="KW-0732">Signal</keyword>
<dbReference type="AlphaFoldDB" id="A0A259TZT9"/>
<evidence type="ECO:0008006" key="5">
    <source>
        <dbReference type="Google" id="ProtNLM"/>
    </source>
</evidence>
<dbReference type="InParanoid" id="A0A259TZT9"/>
<evidence type="ECO:0000256" key="1">
    <source>
        <dbReference type="SAM" id="Phobius"/>
    </source>
</evidence>
<gene>
    <name evidence="3" type="ORF">BSZ36_09620</name>
</gene>
<keyword evidence="1" id="KW-0472">Membrane</keyword>
<evidence type="ECO:0000313" key="4">
    <source>
        <dbReference type="Proteomes" id="UP000216446"/>
    </source>
</evidence>
<keyword evidence="1" id="KW-1133">Transmembrane helix</keyword>
<feature type="transmembrane region" description="Helical" evidence="1">
    <location>
        <begin position="243"/>
        <end position="264"/>
    </location>
</feature>
<dbReference type="RefSeq" id="WP_094548318.1">
    <property type="nucleotide sequence ID" value="NZ_MQWB01000001.1"/>
</dbReference>
<protein>
    <recommendedName>
        <fullName evidence="5">PEGA domain-containing protein</fullName>
    </recommendedName>
</protein>
<name>A0A259TZT9_9BACT</name>
<comment type="caution">
    <text evidence="3">The sequence shown here is derived from an EMBL/GenBank/DDBJ whole genome shotgun (WGS) entry which is preliminary data.</text>
</comment>
<organism evidence="3 4">
    <name type="scientific">Rubricoccus marinus</name>
    <dbReference type="NCBI Taxonomy" id="716817"/>
    <lineage>
        <taxon>Bacteria</taxon>
        <taxon>Pseudomonadati</taxon>
        <taxon>Rhodothermota</taxon>
        <taxon>Rhodothermia</taxon>
        <taxon>Rhodothermales</taxon>
        <taxon>Rubricoccaceae</taxon>
        <taxon>Rubricoccus</taxon>
    </lineage>
</organism>
<evidence type="ECO:0000256" key="2">
    <source>
        <dbReference type="SAM" id="SignalP"/>
    </source>
</evidence>